<keyword evidence="5" id="KW-0456">Lyase</keyword>
<reference evidence="5 6" key="1">
    <citation type="submission" date="2015-09" db="EMBL/GenBank/DDBJ databases">
        <authorList>
            <consortium name="Pathogen Informatics"/>
        </authorList>
    </citation>
    <scope>NUCLEOTIDE SEQUENCE [LARGE SCALE GENOMIC DNA]</scope>
    <source>
        <strain evidence="5 6">2789STDY5834866</strain>
    </source>
</reference>
<dbReference type="GO" id="GO:0051536">
    <property type="term" value="F:iron-sulfur cluster binding"/>
    <property type="evidence" value="ECO:0007669"/>
    <property type="project" value="UniProtKB-KW"/>
</dbReference>
<accession>A0A173XKJ0</accession>
<dbReference type="InterPro" id="IPR007525">
    <property type="entry name" value="FrhB_FdhB_C"/>
</dbReference>
<feature type="domain" description="4Fe-4S ferredoxin-type" evidence="4">
    <location>
        <begin position="35"/>
        <end position="65"/>
    </location>
</feature>
<name>A0A173XKJ0_9FIRM</name>
<evidence type="ECO:0000259" key="4">
    <source>
        <dbReference type="PROSITE" id="PS51379"/>
    </source>
</evidence>
<dbReference type="Pfam" id="PF12838">
    <property type="entry name" value="Fer4_7"/>
    <property type="match status" value="1"/>
</dbReference>
<dbReference type="GO" id="GO:0016829">
    <property type="term" value="F:lyase activity"/>
    <property type="evidence" value="ECO:0007669"/>
    <property type="project" value="UniProtKB-KW"/>
</dbReference>
<evidence type="ECO:0000313" key="5">
    <source>
        <dbReference type="EMBL" id="CUN52159.1"/>
    </source>
</evidence>
<sequence length="403" mass="45352">MIQIKSKLDCCGCTACASSCPKSAITMVPDEEGFLYPKIDMRRCIECGACERACPILNKKTVISEKTEGYIIRIKDNKILYESTSGGAFTALADYILEQNGIVYGAGYDNNMRVVCKRATTKQQLQEMRGSKFVQSDLGNIFQDIKKELKEGTTILFSGTPCQVAGLLSFLRKKPDNLLCVDFVCRGVPSPGLWDNYVKYMENKYSSKIVGARFKHKTYGYHTSTMKIDFANGKTYYGSGRVDPYMKAFVREISSRPSCAACAFKGIERPSDITVFDCYEYSKITGRKDDNRGYSSIFVHTEKGGKILEVIKSHIEIQEEDVNSLVTENGVMVCNSAKPHSRRAEFYQLAEHYPIDKALNKIDPITLKDKIIEKSKRFLFKTGLITVARHLNKGKKVEVVENK</sequence>
<dbReference type="PANTHER" id="PTHR43193">
    <property type="match status" value="1"/>
</dbReference>
<dbReference type="RefSeq" id="WP_055260477.1">
    <property type="nucleotide sequence ID" value="NZ_CYZK01000002.1"/>
</dbReference>
<evidence type="ECO:0000313" key="6">
    <source>
        <dbReference type="Proteomes" id="UP000095362"/>
    </source>
</evidence>
<protein>
    <submittedName>
        <fullName evidence="5">Formate hydrogenlyase complex iron-sulfur subunit</fullName>
    </submittedName>
</protein>
<dbReference type="Pfam" id="PF04432">
    <property type="entry name" value="FrhB_FdhB_C"/>
    <property type="match status" value="1"/>
</dbReference>
<keyword evidence="1" id="KW-0479">Metal-binding</keyword>
<keyword evidence="3" id="KW-0411">Iron-sulfur</keyword>
<dbReference type="PROSITE" id="PS51379">
    <property type="entry name" value="4FE4S_FER_2"/>
    <property type="match status" value="2"/>
</dbReference>
<gene>
    <name evidence="5" type="ORF">ERS852481_00316</name>
</gene>
<dbReference type="SUPFAM" id="SSF54862">
    <property type="entry name" value="4Fe-4S ferredoxins"/>
    <property type="match status" value="1"/>
</dbReference>
<evidence type="ECO:0000256" key="3">
    <source>
        <dbReference type="ARBA" id="ARBA00023014"/>
    </source>
</evidence>
<keyword evidence="2" id="KW-0408">Iron</keyword>
<dbReference type="Proteomes" id="UP000095362">
    <property type="component" value="Unassembled WGS sequence"/>
</dbReference>
<dbReference type="Pfam" id="PF04422">
    <property type="entry name" value="FrhB_FdhB_N"/>
    <property type="match status" value="1"/>
</dbReference>
<organism evidence="5 6">
    <name type="scientific">Coprococcus comes</name>
    <dbReference type="NCBI Taxonomy" id="410072"/>
    <lineage>
        <taxon>Bacteria</taxon>
        <taxon>Bacillati</taxon>
        <taxon>Bacillota</taxon>
        <taxon>Clostridia</taxon>
        <taxon>Lachnospirales</taxon>
        <taxon>Lachnospiraceae</taxon>
        <taxon>Coprococcus</taxon>
    </lineage>
</organism>
<proteinExistence type="predicted"/>
<evidence type="ECO:0000256" key="2">
    <source>
        <dbReference type="ARBA" id="ARBA00023004"/>
    </source>
</evidence>
<dbReference type="GO" id="GO:0046872">
    <property type="term" value="F:metal ion binding"/>
    <property type="evidence" value="ECO:0007669"/>
    <property type="project" value="UniProtKB-KW"/>
</dbReference>
<evidence type="ECO:0000256" key="1">
    <source>
        <dbReference type="ARBA" id="ARBA00022723"/>
    </source>
</evidence>
<dbReference type="Gene3D" id="3.30.70.20">
    <property type="match status" value="1"/>
</dbReference>
<dbReference type="AlphaFoldDB" id="A0A173XKJ0"/>
<feature type="domain" description="4Fe-4S ferredoxin-type" evidence="4">
    <location>
        <begin position="1"/>
        <end position="30"/>
    </location>
</feature>
<dbReference type="PANTHER" id="PTHR43193:SF2">
    <property type="entry name" value="POLYFERREDOXIN PROTEIN FWDF"/>
    <property type="match status" value="1"/>
</dbReference>
<dbReference type="InterPro" id="IPR007516">
    <property type="entry name" value="Co_F420_Hydgase/DH_bsu_N"/>
</dbReference>
<dbReference type="EMBL" id="CYZK01000002">
    <property type="protein sequence ID" value="CUN52159.1"/>
    <property type="molecule type" value="Genomic_DNA"/>
</dbReference>
<dbReference type="InterPro" id="IPR052977">
    <property type="entry name" value="Polyferredoxin-like_ET"/>
</dbReference>
<dbReference type="PROSITE" id="PS00198">
    <property type="entry name" value="4FE4S_FER_1"/>
    <property type="match status" value="1"/>
</dbReference>
<dbReference type="InterPro" id="IPR017900">
    <property type="entry name" value="4Fe4S_Fe_S_CS"/>
</dbReference>
<dbReference type="InterPro" id="IPR017896">
    <property type="entry name" value="4Fe4S_Fe-S-bd"/>
</dbReference>